<gene>
    <name evidence="2" type="ORF">ASEP1449_LOCUS462</name>
</gene>
<dbReference type="AlphaFoldDB" id="A0A7S2XHV8"/>
<feature type="chain" id="PRO_5031287802" evidence="1">
    <location>
        <begin position="19"/>
        <end position="258"/>
    </location>
</feature>
<name>A0A7S2XHV8_9STRA</name>
<organism evidence="2">
    <name type="scientific">Attheya septentrionalis</name>
    <dbReference type="NCBI Taxonomy" id="420275"/>
    <lineage>
        <taxon>Eukaryota</taxon>
        <taxon>Sar</taxon>
        <taxon>Stramenopiles</taxon>
        <taxon>Ochrophyta</taxon>
        <taxon>Bacillariophyta</taxon>
        <taxon>Coscinodiscophyceae</taxon>
        <taxon>Chaetocerotophycidae</taxon>
        <taxon>Chaetocerotales</taxon>
        <taxon>Attheyaceae</taxon>
        <taxon>Attheya</taxon>
    </lineage>
</organism>
<keyword evidence="1" id="KW-0732">Signal</keyword>
<accession>A0A7S2XHV8</accession>
<reference evidence="2" key="1">
    <citation type="submission" date="2021-01" db="EMBL/GenBank/DDBJ databases">
        <authorList>
            <person name="Corre E."/>
            <person name="Pelletier E."/>
            <person name="Niang G."/>
            <person name="Scheremetjew M."/>
            <person name="Finn R."/>
            <person name="Kale V."/>
            <person name="Holt S."/>
            <person name="Cochrane G."/>
            <person name="Meng A."/>
            <person name="Brown T."/>
            <person name="Cohen L."/>
        </authorList>
    </citation>
    <scope>NUCLEOTIDE SEQUENCE</scope>
    <source>
        <strain evidence="2">CCMP2084</strain>
    </source>
</reference>
<proteinExistence type="predicted"/>
<evidence type="ECO:0000256" key="1">
    <source>
        <dbReference type="SAM" id="SignalP"/>
    </source>
</evidence>
<evidence type="ECO:0000313" key="2">
    <source>
        <dbReference type="EMBL" id="CAD9808640.1"/>
    </source>
</evidence>
<feature type="signal peptide" evidence="1">
    <location>
        <begin position="1"/>
        <end position="18"/>
    </location>
</feature>
<dbReference type="EMBL" id="HBHQ01000722">
    <property type="protein sequence ID" value="CAD9808640.1"/>
    <property type="molecule type" value="Transcribed_RNA"/>
</dbReference>
<sequence>MKFFMVWCALSALSTTAAFSTTPLVQDIALSRRRSWGSTHVESFKSGRHNHIALKSTSESVEGKEDIMLTPDSIAEMIEVTFVQACLQLSKGYVDVLKLFIAATKSSFELGIPSEMMIENVNNVKAQSAGRPLMEEEKGLRSTWIDLVYLTLHTVHDQTNNERVGLSVDKKVTERFGELVRGTVEAKSEQLDEGTEDLHMDDIMHMYGTTVTDPVERALFVQGAKVVLLTLTVMEEEKLANDEDGSIMPPKPPIPGTQ</sequence>
<protein>
    <submittedName>
        <fullName evidence="2">Uncharacterized protein</fullName>
    </submittedName>
</protein>